<dbReference type="Proteomes" id="UP001519349">
    <property type="component" value="Unassembled WGS sequence"/>
</dbReference>
<evidence type="ECO:0000313" key="2">
    <source>
        <dbReference type="Proteomes" id="UP001519349"/>
    </source>
</evidence>
<gene>
    <name evidence="1" type="ORF">DHL47_01815</name>
</gene>
<organism evidence="1 2">
    <name type="scientific">Streptococcus panodentis</name>
    <dbReference type="NCBI Taxonomy" id="1581472"/>
    <lineage>
        <taxon>Bacteria</taxon>
        <taxon>Bacillati</taxon>
        <taxon>Bacillota</taxon>
        <taxon>Bacilli</taxon>
        <taxon>Lactobacillales</taxon>
        <taxon>Streptococcaceae</taxon>
        <taxon>Streptococcus</taxon>
    </lineage>
</organism>
<dbReference type="RefSeq" id="WP_209550705.1">
    <property type="nucleotide sequence ID" value="NZ_QFAY01000003.1"/>
</dbReference>
<accession>A0ABS5AU50</accession>
<dbReference type="EMBL" id="QFAY01000003">
    <property type="protein sequence ID" value="MBP2620090.1"/>
    <property type="molecule type" value="Genomic_DNA"/>
</dbReference>
<name>A0ABS5AU50_9STRE</name>
<keyword evidence="2" id="KW-1185">Reference proteome</keyword>
<proteinExistence type="predicted"/>
<comment type="caution">
    <text evidence="1">The sequence shown here is derived from an EMBL/GenBank/DDBJ whole genome shotgun (WGS) entry which is preliminary data.</text>
</comment>
<protein>
    <submittedName>
        <fullName evidence="1">Uncharacterized protein</fullName>
    </submittedName>
</protein>
<evidence type="ECO:0000313" key="1">
    <source>
        <dbReference type="EMBL" id="MBP2620090.1"/>
    </source>
</evidence>
<sequence length="220" mass="26442">MRIYIKGDFTKKIPFNYLELAKKMWFESYQGEGIPLSYSGFRQIRDENDLAIHLKLDKQDYDERWLHIPIQEGIKYRFYSQIDEDLNLEFENAYVTDFRENGNCLRLASTHLELLTLDKRAFYIMAIEIATIFNGQISEDDKKTWLTIEEFKKKYEDILSLTFDEANEMSLEEIQTMGAIDDSIWEELDRKREEYIKIHGEVELDDEYEDDDEFEDEEDE</sequence>
<reference evidence="1 2" key="1">
    <citation type="submission" date="2018-05" db="EMBL/GenBank/DDBJ databases">
        <title>Draft genome sequence of Streptococcus panodentis CCUG 70867T.</title>
        <authorList>
            <person name="Salva-Serra F."/>
            <person name="Mendez V."/>
            <person name="Jaen-Luchoro D."/>
            <person name="Gonzales-Siles L."/>
            <person name="Karlsson R."/>
            <person name="Engstrom-Jakobsson H."/>
            <person name="Busquets A."/>
            <person name="Gomila M."/>
            <person name="Pineiro-Iglesias B."/>
            <person name="Bennasar-Figueras A."/>
            <person name="Seeger M."/>
            <person name="Moore E."/>
        </authorList>
    </citation>
    <scope>NUCLEOTIDE SEQUENCE [LARGE SCALE GENOMIC DNA]</scope>
    <source>
        <strain evidence="1 2">CCUG 70867</strain>
    </source>
</reference>